<organism evidence="1 2">
    <name type="scientific">Porphyromonas crevioricanis JCM 15906</name>
    <dbReference type="NCBI Taxonomy" id="1305617"/>
    <lineage>
        <taxon>Bacteria</taxon>
        <taxon>Pseudomonadati</taxon>
        <taxon>Bacteroidota</taxon>
        <taxon>Bacteroidia</taxon>
        <taxon>Bacteroidales</taxon>
        <taxon>Porphyromonadaceae</taxon>
        <taxon>Porphyromonas</taxon>
    </lineage>
</organism>
<proteinExistence type="predicted"/>
<evidence type="ECO:0000313" key="1">
    <source>
        <dbReference type="EMBL" id="GAD05426.1"/>
    </source>
</evidence>
<reference evidence="1 2" key="2">
    <citation type="journal article" date="2013" name="Genome Announc.">
        <title>Draft Genome Sequences of Porphyromonas crevioricanis JCM 15906T and Porphyromonas cansulci JCM 13913T Isolated from a Canine Oral Cavity.</title>
        <authorList>
            <person name="Sakamoto M."/>
            <person name="Tanaka N."/>
            <person name="Shiwa Y."/>
            <person name="Yoshikawa H."/>
            <person name="Ohkuma M."/>
        </authorList>
    </citation>
    <scope>NUCLEOTIDE SEQUENCE [LARGE SCALE GENOMIC DNA]</scope>
    <source>
        <strain evidence="1 2">JCM 15906</strain>
    </source>
</reference>
<name>T1CHL8_9PORP</name>
<reference evidence="2" key="1">
    <citation type="journal article" date="2013" name="Genome">
        <title>Draft Genome Sequences of Porphyromonas crevioricanis JCM 15906T and Porphyromonas cansulci JCM 13913T Isolated from a Canine Oral Cavity.</title>
        <authorList>
            <person name="Sakamoto M."/>
            <person name="Tanaka N."/>
            <person name="Shiwa Y."/>
            <person name="Yoshikawa H."/>
            <person name="Ohkuma M."/>
        </authorList>
    </citation>
    <scope>NUCLEOTIDE SEQUENCE [LARGE SCALE GENOMIC DNA]</scope>
    <source>
        <strain evidence="2">JCM 15906</strain>
    </source>
</reference>
<gene>
    <name evidence="1" type="ORF">PORCRE_1128</name>
</gene>
<dbReference type="EMBL" id="BAOU01000030">
    <property type="protein sequence ID" value="GAD05426.1"/>
    <property type="molecule type" value="Genomic_DNA"/>
</dbReference>
<protein>
    <submittedName>
        <fullName evidence="1">Uncharacterized protein</fullName>
    </submittedName>
</protein>
<dbReference type="Proteomes" id="UP000018031">
    <property type="component" value="Unassembled WGS sequence"/>
</dbReference>
<evidence type="ECO:0000313" key="2">
    <source>
        <dbReference type="Proteomes" id="UP000018031"/>
    </source>
</evidence>
<dbReference type="AlphaFoldDB" id="T1CHL8"/>
<sequence>MLYKAFSMRRFLLTYWIMGRVKVFGYINSKRERMMRVE</sequence>
<comment type="caution">
    <text evidence="1">The sequence shown here is derived from an EMBL/GenBank/DDBJ whole genome shotgun (WGS) entry which is preliminary data.</text>
</comment>
<accession>T1CHL8</accession>